<protein>
    <recommendedName>
        <fullName evidence="3">Transposase</fullName>
    </recommendedName>
</protein>
<evidence type="ECO:0000313" key="1">
    <source>
        <dbReference type="EMBL" id="SFP51256.1"/>
    </source>
</evidence>
<dbReference type="EMBL" id="FOXF01000031">
    <property type="protein sequence ID" value="SFP51256.1"/>
    <property type="molecule type" value="Genomic_DNA"/>
</dbReference>
<name>A0A662ZJN0_9GAMM</name>
<dbReference type="AlphaFoldDB" id="A0A662ZJN0"/>
<gene>
    <name evidence="1" type="ORF">SAMN02910344_01582</name>
</gene>
<organism evidence="1 2">
    <name type="scientific">Ruminobacter amylophilus</name>
    <dbReference type="NCBI Taxonomy" id="867"/>
    <lineage>
        <taxon>Bacteria</taxon>
        <taxon>Pseudomonadati</taxon>
        <taxon>Pseudomonadota</taxon>
        <taxon>Gammaproteobacteria</taxon>
        <taxon>Aeromonadales</taxon>
        <taxon>Succinivibrionaceae</taxon>
        <taxon>Ruminobacter</taxon>
    </lineage>
</organism>
<dbReference type="Proteomes" id="UP000243745">
    <property type="component" value="Unassembled WGS sequence"/>
</dbReference>
<proteinExistence type="predicted"/>
<dbReference type="RefSeq" id="WP_218140343.1">
    <property type="nucleotide sequence ID" value="NZ_FOXF01000031.1"/>
</dbReference>
<sequence>MNKIIYIGMDVHSSNFTLCSFEPGYGMTEDKIFGQVQFKEDLIKNTEKYINNLKSQRKDIDIVCGY</sequence>
<accession>A0A662ZJN0</accession>
<reference evidence="1 2" key="1">
    <citation type="submission" date="2016-10" db="EMBL/GenBank/DDBJ databases">
        <authorList>
            <person name="Varghese N."/>
            <person name="Submissions S."/>
        </authorList>
    </citation>
    <scope>NUCLEOTIDE SEQUENCE [LARGE SCALE GENOMIC DNA]</scope>
    <source>
        <strain evidence="1 2">DSM 1361</strain>
    </source>
</reference>
<evidence type="ECO:0000313" key="2">
    <source>
        <dbReference type="Proteomes" id="UP000243745"/>
    </source>
</evidence>
<evidence type="ECO:0008006" key="3">
    <source>
        <dbReference type="Google" id="ProtNLM"/>
    </source>
</evidence>
<feature type="non-terminal residue" evidence="1">
    <location>
        <position position="66"/>
    </location>
</feature>
<keyword evidence="2" id="KW-1185">Reference proteome</keyword>